<dbReference type="EMBL" id="FNUL01000019">
    <property type="protein sequence ID" value="SEG04217.1"/>
    <property type="molecule type" value="Genomic_DNA"/>
</dbReference>
<organism evidence="3 4">
    <name type="scientific">Lachnospira multipara</name>
    <dbReference type="NCBI Taxonomy" id="28051"/>
    <lineage>
        <taxon>Bacteria</taxon>
        <taxon>Bacillati</taxon>
        <taxon>Bacillota</taxon>
        <taxon>Clostridia</taxon>
        <taxon>Lachnospirales</taxon>
        <taxon>Lachnospiraceae</taxon>
        <taxon>Lachnospira</taxon>
    </lineage>
</organism>
<proteinExistence type="inferred from homology"/>
<dbReference type="InterPro" id="IPR036390">
    <property type="entry name" value="WH_DNA-bd_sf"/>
</dbReference>
<dbReference type="GO" id="GO:0003887">
    <property type="term" value="F:DNA-directed DNA polymerase activity"/>
    <property type="evidence" value="ECO:0007669"/>
    <property type="project" value="InterPro"/>
</dbReference>
<keyword evidence="4" id="KW-1185">Reference proteome</keyword>
<feature type="domain" description="Initiator Rep protein WH1" evidence="2">
    <location>
        <begin position="14"/>
        <end position="156"/>
    </location>
</feature>
<gene>
    <name evidence="3" type="ORF">SAMN05216537_11937</name>
</gene>
<accession>A0A1H5WYW3</accession>
<dbReference type="Gene3D" id="1.10.10.10">
    <property type="entry name" value="Winged helix-like DNA-binding domain superfamily/Winged helix DNA-binding domain"/>
    <property type="match status" value="2"/>
</dbReference>
<evidence type="ECO:0000313" key="4">
    <source>
        <dbReference type="Proteomes" id="UP000236726"/>
    </source>
</evidence>
<dbReference type="AlphaFoldDB" id="A0A1H5WYW3"/>
<dbReference type="Pfam" id="PF01051">
    <property type="entry name" value="Rep3_N"/>
    <property type="match status" value="1"/>
</dbReference>
<evidence type="ECO:0000256" key="1">
    <source>
        <dbReference type="ARBA" id="ARBA00038283"/>
    </source>
</evidence>
<name>A0A1H5WYW3_9FIRM</name>
<protein>
    <submittedName>
        <fullName evidence="3">Initiator Replication protein</fullName>
    </submittedName>
</protein>
<dbReference type="Pfam" id="PF21205">
    <property type="entry name" value="Rep3_C"/>
    <property type="match status" value="1"/>
</dbReference>
<evidence type="ECO:0000259" key="2">
    <source>
        <dbReference type="Pfam" id="PF01051"/>
    </source>
</evidence>
<evidence type="ECO:0000313" key="3">
    <source>
        <dbReference type="EMBL" id="SEG04217.1"/>
    </source>
</evidence>
<dbReference type="Proteomes" id="UP000236726">
    <property type="component" value="Unassembled WGS sequence"/>
</dbReference>
<dbReference type="InterPro" id="IPR000525">
    <property type="entry name" value="Initiator_Rep_WH1"/>
</dbReference>
<dbReference type="RefSeq" id="WP_103953466.1">
    <property type="nucleotide sequence ID" value="NZ_FNUL01000019.1"/>
</dbReference>
<dbReference type="SUPFAM" id="SSF46785">
    <property type="entry name" value="Winged helix' DNA-binding domain"/>
    <property type="match status" value="2"/>
</dbReference>
<dbReference type="GO" id="GO:0006270">
    <property type="term" value="P:DNA replication initiation"/>
    <property type="evidence" value="ECO:0007669"/>
    <property type="project" value="InterPro"/>
</dbReference>
<reference evidence="3 4" key="1">
    <citation type="submission" date="2016-10" db="EMBL/GenBank/DDBJ databases">
        <authorList>
            <person name="de Groot N.N."/>
        </authorList>
    </citation>
    <scope>NUCLEOTIDE SEQUENCE [LARGE SCALE GENOMIC DNA]</scope>
    <source>
        <strain evidence="3 4">D15d</strain>
    </source>
</reference>
<dbReference type="InterPro" id="IPR036388">
    <property type="entry name" value="WH-like_DNA-bd_sf"/>
</dbReference>
<comment type="similarity">
    <text evidence="1">Belongs to the initiator RepB protein family.</text>
</comment>
<sequence length="621" mass="72123">MVDNSLIPLKDSTYRKSNELITSKYASTLIENQIIAVALTRVENNQKDKDYPLEAKLYPGELKEFISDDTHIYDVMKKVVKRLVGHTLFMENGNGDCMAIAMIPKADYSNSILTVKFAPELRSHIIGLSSGYTPYQLATVTSFKTNAAFRLYEVLKSYTYLIKDNNVGYTVEYRLSELRFMLGTANIDDKAVRDYIESKGTDIDWDYALSLCPDKYIQHAEYKKFNQRILKVAQKELEKVADIRFEYKGIREKKETKRIEFTIFKNTPTETRKIDKKAEYIKKVNESKRQMKLPLDMFPDLYNDLVGKGGIVTEGDITLFLEKAGYNEDKVRKAIELADKQGPMTNYIGWVMKCIEIGFDEKTVVEGEYKEISNPVVSQLYDKYKSVFKKESDIDVIFNAANKDVELTEFIIRMAIWQSQFNPIRNLVGWCKTAIENDYEWTPIIDGSNQKAEIKYSLKNEVVKQFTPEKSEELSKKLFNKKKENPDFEQFKDKLEKVTNKSLEECEQDYTYESLFQAWIECCVHFSTKGTINKRHLVLKTYAKLSGTRNNLPPTKPKKMTLTERAWRACQEKENYKDFVDIIESNGMTIKELELIFGFKKLKDSYIAFVKGEDFENILSE</sequence>